<dbReference type="KEGG" id="mpar:F7D14_21705"/>
<dbReference type="Gene3D" id="1.10.10.10">
    <property type="entry name" value="Winged helix-like DNA-binding domain superfamily/Winged helix DNA-binding domain"/>
    <property type="match status" value="1"/>
</dbReference>
<keyword evidence="5" id="KW-0614">Plasmid</keyword>
<dbReference type="AlphaFoldDB" id="A0A6B8MF63"/>
<dbReference type="EMBL" id="CP044333">
    <property type="protein sequence ID" value="QGN00180.1"/>
    <property type="molecule type" value="Genomic_DNA"/>
</dbReference>
<dbReference type="PANTHER" id="PTHR33164:SF43">
    <property type="entry name" value="HTH-TYPE TRANSCRIPTIONAL REPRESSOR YETL"/>
    <property type="match status" value="1"/>
</dbReference>
<dbReference type="PROSITE" id="PS50995">
    <property type="entry name" value="HTH_MARR_2"/>
    <property type="match status" value="1"/>
</dbReference>
<keyword evidence="1" id="KW-0805">Transcription regulation</keyword>
<sequence>MLSDVPDLTAHLGYWLRQVSNHVSHAFARKLAAKDVTVAEWALMRVLYGEQPTSPSRLAEHMGLTRGAVTKLADRLIAKGLIARQANTSDGRAQTLELTAKGEGFVPELAALADQNESECFAHMPDDDRKALERILRDAVARFGITAIATE</sequence>
<accession>A0A6B8MF63</accession>
<dbReference type="GO" id="GO:0006950">
    <property type="term" value="P:response to stress"/>
    <property type="evidence" value="ECO:0007669"/>
    <property type="project" value="TreeGrafter"/>
</dbReference>
<dbReference type="InterPro" id="IPR036388">
    <property type="entry name" value="WH-like_DNA-bd_sf"/>
</dbReference>
<keyword evidence="3" id="KW-0804">Transcription</keyword>
<proteinExistence type="predicted"/>
<dbReference type="PANTHER" id="PTHR33164">
    <property type="entry name" value="TRANSCRIPTIONAL REGULATOR, MARR FAMILY"/>
    <property type="match status" value="1"/>
</dbReference>
<dbReference type="InterPro" id="IPR039422">
    <property type="entry name" value="MarR/SlyA-like"/>
</dbReference>
<protein>
    <submittedName>
        <fullName evidence="5">MarR family transcriptional regulator</fullName>
    </submittedName>
</protein>
<dbReference type="SUPFAM" id="SSF46785">
    <property type="entry name" value="Winged helix' DNA-binding domain"/>
    <property type="match status" value="1"/>
</dbReference>
<evidence type="ECO:0000256" key="1">
    <source>
        <dbReference type="ARBA" id="ARBA00023015"/>
    </source>
</evidence>
<keyword evidence="2" id="KW-0238">DNA-binding</keyword>
<evidence type="ECO:0000256" key="2">
    <source>
        <dbReference type="ARBA" id="ARBA00023125"/>
    </source>
</evidence>
<geneLocation type="plasmid" evidence="5">
    <name>unnamed2</name>
</geneLocation>
<name>A0A6B8MF63_9HYPH</name>
<dbReference type="PROSITE" id="PS01117">
    <property type="entry name" value="HTH_MARR_1"/>
    <property type="match status" value="1"/>
</dbReference>
<gene>
    <name evidence="5" type="ORF">F7D14_21705</name>
</gene>
<organism evidence="5 6">
    <name type="scientific">Methylocystis parvus</name>
    <dbReference type="NCBI Taxonomy" id="134"/>
    <lineage>
        <taxon>Bacteria</taxon>
        <taxon>Pseudomonadati</taxon>
        <taxon>Pseudomonadota</taxon>
        <taxon>Alphaproteobacteria</taxon>
        <taxon>Hyphomicrobiales</taxon>
        <taxon>Methylocystaceae</taxon>
        <taxon>Methylocystis</taxon>
    </lineage>
</organism>
<dbReference type="GO" id="GO:0003700">
    <property type="term" value="F:DNA-binding transcription factor activity"/>
    <property type="evidence" value="ECO:0007669"/>
    <property type="project" value="InterPro"/>
</dbReference>
<evidence type="ECO:0000259" key="4">
    <source>
        <dbReference type="PROSITE" id="PS50995"/>
    </source>
</evidence>
<dbReference type="InterPro" id="IPR023187">
    <property type="entry name" value="Tscrpt_reg_MarR-type_CS"/>
</dbReference>
<dbReference type="GO" id="GO:0003677">
    <property type="term" value="F:DNA binding"/>
    <property type="evidence" value="ECO:0007669"/>
    <property type="project" value="UniProtKB-KW"/>
</dbReference>
<dbReference type="Proteomes" id="UP000422569">
    <property type="component" value="Plasmid unnamed2"/>
</dbReference>
<feature type="domain" description="HTH marR-type" evidence="4">
    <location>
        <begin position="9"/>
        <end position="141"/>
    </location>
</feature>
<dbReference type="Pfam" id="PF01047">
    <property type="entry name" value="MarR"/>
    <property type="match status" value="1"/>
</dbReference>
<dbReference type="InterPro" id="IPR000835">
    <property type="entry name" value="HTH_MarR-typ"/>
</dbReference>
<evidence type="ECO:0000256" key="3">
    <source>
        <dbReference type="ARBA" id="ARBA00023163"/>
    </source>
</evidence>
<reference evidence="5 6" key="1">
    <citation type="submission" date="2019-09" db="EMBL/GenBank/DDBJ databases">
        <title>Isolation and complete genome sequencing of Methylocystis species.</title>
        <authorList>
            <person name="Rumah B.L."/>
            <person name="Stead C.E."/>
            <person name="Stevens B.C."/>
            <person name="Minton N.P."/>
            <person name="Grosse-Honebrink A."/>
            <person name="Zhang Y."/>
        </authorList>
    </citation>
    <scope>NUCLEOTIDE SEQUENCE [LARGE SCALE GENOMIC DNA]</scope>
    <source>
        <strain evidence="5 6">BRCS2</strain>
        <plasmid evidence="5 6">unnamed2</plasmid>
    </source>
</reference>
<dbReference type="InterPro" id="IPR036390">
    <property type="entry name" value="WH_DNA-bd_sf"/>
</dbReference>
<dbReference type="SMART" id="SM00347">
    <property type="entry name" value="HTH_MARR"/>
    <property type="match status" value="1"/>
</dbReference>
<keyword evidence="6" id="KW-1185">Reference proteome</keyword>
<evidence type="ECO:0000313" key="5">
    <source>
        <dbReference type="EMBL" id="QGN00180.1"/>
    </source>
</evidence>
<evidence type="ECO:0000313" key="6">
    <source>
        <dbReference type="Proteomes" id="UP000422569"/>
    </source>
</evidence>
<dbReference type="PRINTS" id="PR00598">
    <property type="entry name" value="HTHMARR"/>
</dbReference>